<sequence>MDGDGEDDGTEKSEPQSRSPRIREYPVGAKGPFIVYFRKIAIPLKVLLISSELYSKFTSIKELKKINEFKVRVVLSKREEANEIVKMDRFEGVYRVYIPCEDVEVDGVIYDEVLTPEEVMQLGEGRFRNRALPSVPVLDCERLTMMNADKSNRVHSNALRITFAGTMIPDFVNVSNVFIPVRVYTPKVMLCSRCNMFGHTDKYCSNKVKCVKCGQDHESSKCPRNTNTCILCKGSHDSLTTCKAYQEVKKQVRNKLVARSKASCAELLKVVNDPFPTSNMFTPLENDCASGSFENDFQTQAHCSYRPPRKRKVNSVATNSKSTSSEQAEGFASSSKHFPPLQPTKDIPGFKKIDQPEVVVDSVSEILKSLCGLFGVNPTWCKLVESVAPVLSKIWEALKSLLPLLSPLLEFFRCRNGV</sequence>
<evidence type="ECO:0000256" key="1">
    <source>
        <dbReference type="SAM" id="MobiDB-lite"/>
    </source>
</evidence>
<accession>A0A0P6JSC9</accession>
<evidence type="ECO:0000313" key="2">
    <source>
        <dbReference type="EMBL" id="JAN95406.1"/>
    </source>
</evidence>
<dbReference type="EMBL" id="GDUN01000513">
    <property type="protein sequence ID" value="JAN95406.1"/>
    <property type="molecule type" value="mRNA"/>
</dbReference>
<organism evidence="2">
    <name type="scientific">Aedes aegypti</name>
    <name type="common">Yellowfever mosquito</name>
    <name type="synonym">Culex aegypti</name>
    <dbReference type="NCBI Taxonomy" id="7159"/>
    <lineage>
        <taxon>Eukaryota</taxon>
        <taxon>Metazoa</taxon>
        <taxon>Ecdysozoa</taxon>
        <taxon>Arthropoda</taxon>
        <taxon>Hexapoda</taxon>
        <taxon>Insecta</taxon>
        <taxon>Pterygota</taxon>
        <taxon>Neoptera</taxon>
        <taxon>Endopterygota</taxon>
        <taxon>Diptera</taxon>
        <taxon>Nematocera</taxon>
        <taxon>Culicoidea</taxon>
        <taxon>Culicidae</taxon>
        <taxon>Culicinae</taxon>
        <taxon>Aedini</taxon>
        <taxon>Aedes</taxon>
        <taxon>Stegomyia</taxon>
    </lineage>
</organism>
<protein>
    <submittedName>
        <fullName evidence="2">Putative i-11 aae</fullName>
    </submittedName>
</protein>
<feature type="compositionally biased region" description="Polar residues" evidence="1">
    <location>
        <begin position="315"/>
        <end position="335"/>
    </location>
</feature>
<name>A0A0P6JSC9_AEDAE</name>
<feature type="region of interest" description="Disordered" evidence="1">
    <location>
        <begin position="305"/>
        <end position="335"/>
    </location>
</feature>
<reference evidence="2" key="1">
    <citation type="journal article" date="2016" name="PLoS ONE">
        <title>A Deep Insight into the Sialome of Male and Female Aedes aegypti Mosquitoes.</title>
        <authorList>
            <person name="Ribeiro J.M."/>
            <person name="Martin-Martin I."/>
            <person name="Arca B."/>
            <person name="Calvo E."/>
        </authorList>
    </citation>
    <scope>NUCLEOTIDE SEQUENCE</scope>
    <source>
        <strain evidence="2">Liverpool</strain>
        <tissue evidence="2">Salivary glands</tissue>
    </source>
</reference>
<dbReference type="AlphaFoldDB" id="A0A0P6JSC9"/>
<feature type="region of interest" description="Disordered" evidence="1">
    <location>
        <begin position="1"/>
        <end position="24"/>
    </location>
</feature>
<proteinExistence type="evidence at transcript level"/>